<keyword evidence="2" id="KW-0328">Glycosyltransferase</keyword>
<dbReference type="EC" id="2.4.2.9" evidence="2"/>
<dbReference type="EMBL" id="DVLY01000168">
    <property type="protein sequence ID" value="HIT98505.1"/>
    <property type="molecule type" value="Genomic_DNA"/>
</dbReference>
<dbReference type="AlphaFoldDB" id="A0A9D1HBV0"/>
<evidence type="ECO:0000259" key="1">
    <source>
        <dbReference type="Pfam" id="PF00156"/>
    </source>
</evidence>
<dbReference type="PANTHER" id="PTHR11608">
    <property type="entry name" value="BIFUNCTIONAL PROTEIN PYRR"/>
    <property type="match status" value="1"/>
</dbReference>
<comment type="caution">
    <text evidence="2">The sequence shown here is derived from an EMBL/GenBank/DDBJ whole genome shotgun (WGS) entry which is preliminary data.</text>
</comment>
<dbReference type="InterPro" id="IPR000836">
    <property type="entry name" value="PRTase_dom"/>
</dbReference>
<dbReference type="GO" id="GO:0004845">
    <property type="term" value="F:uracil phosphoribosyltransferase activity"/>
    <property type="evidence" value="ECO:0007669"/>
    <property type="project" value="UniProtKB-EC"/>
</dbReference>
<reference evidence="2" key="2">
    <citation type="journal article" date="2021" name="PeerJ">
        <title>Extensive microbial diversity within the chicken gut microbiome revealed by metagenomics and culture.</title>
        <authorList>
            <person name="Gilroy R."/>
            <person name="Ravi A."/>
            <person name="Getino M."/>
            <person name="Pursley I."/>
            <person name="Horton D.L."/>
            <person name="Alikhan N.F."/>
            <person name="Baker D."/>
            <person name="Gharbi K."/>
            <person name="Hall N."/>
            <person name="Watson M."/>
            <person name="Adriaenssens E.M."/>
            <person name="Foster-Nyarko E."/>
            <person name="Jarju S."/>
            <person name="Secka A."/>
            <person name="Antonio M."/>
            <person name="Oren A."/>
            <person name="Chaudhuri R.R."/>
            <person name="La Ragione R."/>
            <person name="Hildebrand F."/>
            <person name="Pallen M.J."/>
        </authorList>
    </citation>
    <scope>NUCLEOTIDE SEQUENCE</scope>
    <source>
        <strain evidence="2">1383</strain>
    </source>
</reference>
<dbReference type="Proteomes" id="UP000824161">
    <property type="component" value="Unassembled WGS sequence"/>
</dbReference>
<proteinExistence type="predicted"/>
<protein>
    <submittedName>
        <fullName evidence="2">Bifunctional pyr operon transcriptional regulator/uracil phosphoribosyltransferase PyrR</fullName>
        <ecNumber evidence="2">2.4.2.9</ecNumber>
    </submittedName>
</protein>
<evidence type="ECO:0000313" key="2">
    <source>
        <dbReference type="EMBL" id="HIT98505.1"/>
    </source>
</evidence>
<dbReference type="CDD" id="cd06223">
    <property type="entry name" value="PRTases_typeI"/>
    <property type="match status" value="1"/>
</dbReference>
<dbReference type="Gene3D" id="3.40.50.2020">
    <property type="match status" value="1"/>
</dbReference>
<organism evidence="2 3">
    <name type="scientific">Candidatus Merdimorpha stercoravium</name>
    <dbReference type="NCBI Taxonomy" id="2840863"/>
    <lineage>
        <taxon>Bacteria</taxon>
        <taxon>Pseudomonadati</taxon>
        <taxon>Bacteroidota</taxon>
        <taxon>Flavobacteriia</taxon>
        <taxon>Flavobacteriales</taxon>
        <taxon>Candidatus Merdimorpha</taxon>
    </lineage>
</organism>
<sequence length="182" mass="20759">MQKEIISSRQLHVTLERLVCQIVENHKDFSQTAIIGIQRRGVILAGKIAEILRRDYGIENLRLGSLDTTFFRDDFRRRAEPPRANTTSIDFAVEGLRVIFVDDVLHTGRSIRAALSAINSFGRPSQIELLVLIDRRFSRELPIQPDYRGIQVDVVEGEKVVVDLTEDNERVYLSSQTGEKPQ</sequence>
<dbReference type="InterPro" id="IPR029057">
    <property type="entry name" value="PRTase-like"/>
</dbReference>
<dbReference type="PANTHER" id="PTHR11608:SF0">
    <property type="entry name" value="BIFUNCTIONAL PROTEIN PYRR"/>
    <property type="match status" value="1"/>
</dbReference>
<gene>
    <name evidence="2" type="primary">pyrR</name>
    <name evidence="2" type="ORF">IAC44_06685</name>
</gene>
<evidence type="ECO:0000313" key="3">
    <source>
        <dbReference type="Proteomes" id="UP000824161"/>
    </source>
</evidence>
<dbReference type="InterPro" id="IPR050137">
    <property type="entry name" value="PyrR_bifunctional"/>
</dbReference>
<keyword evidence="2" id="KW-0808">Transferase</keyword>
<dbReference type="SUPFAM" id="SSF53271">
    <property type="entry name" value="PRTase-like"/>
    <property type="match status" value="1"/>
</dbReference>
<accession>A0A9D1HBV0</accession>
<name>A0A9D1HBV0_9FLAO</name>
<dbReference type="Pfam" id="PF00156">
    <property type="entry name" value="Pribosyltran"/>
    <property type="match status" value="1"/>
</dbReference>
<feature type="domain" description="Phosphoribosyltransferase" evidence="1">
    <location>
        <begin position="7"/>
        <end position="153"/>
    </location>
</feature>
<dbReference type="NCBIfam" id="NF003549">
    <property type="entry name" value="PRK05205.1-5"/>
    <property type="match status" value="1"/>
</dbReference>
<reference evidence="2" key="1">
    <citation type="submission" date="2020-10" db="EMBL/GenBank/DDBJ databases">
        <authorList>
            <person name="Gilroy R."/>
        </authorList>
    </citation>
    <scope>NUCLEOTIDE SEQUENCE</scope>
    <source>
        <strain evidence="2">1383</strain>
    </source>
</reference>